<keyword evidence="4" id="KW-1185">Reference proteome</keyword>
<evidence type="ECO:0000256" key="2">
    <source>
        <dbReference type="SAM" id="Phobius"/>
    </source>
</evidence>
<feature type="transmembrane region" description="Helical" evidence="2">
    <location>
        <begin position="104"/>
        <end position="129"/>
    </location>
</feature>
<protein>
    <recommendedName>
        <fullName evidence="5">Peptidase A2 domain-containing protein</fullName>
    </recommendedName>
</protein>
<dbReference type="GO" id="GO:0004190">
    <property type="term" value="F:aspartic-type endopeptidase activity"/>
    <property type="evidence" value="ECO:0007669"/>
    <property type="project" value="InterPro"/>
</dbReference>
<evidence type="ECO:0008006" key="5">
    <source>
        <dbReference type="Google" id="ProtNLM"/>
    </source>
</evidence>
<evidence type="ECO:0000313" key="4">
    <source>
        <dbReference type="Proteomes" id="UP000198211"/>
    </source>
</evidence>
<proteinExistence type="predicted"/>
<dbReference type="CDD" id="cd05483">
    <property type="entry name" value="retropepsin_like_bacteria"/>
    <property type="match status" value="1"/>
</dbReference>
<keyword evidence="2" id="KW-1133">Transmembrane helix</keyword>
<keyword evidence="2" id="KW-0472">Membrane</keyword>
<dbReference type="AlphaFoldDB" id="A0A225URE3"/>
<dbReference type="PROSITE" id="PS00141">
    <property type="entry name" value="ASP_PROTEASE"/>
    <property type="match status" value="1"/>
</dbReference>
<reference evidence="4" key="1">
    <citation type="submission" date="2017-03" db="EMBL/GenBank/DDBJ databases">
        <title>Phytopthora megakarya and P. palmivora, two closely related causual agents of cacao black pod achieved similar genome size and gene model numbers by different mechanisms.</title>
        <authorList>
            <person name="Ali S."/>
            <person name="Shao J."/>
            <person name="Larry D.J."/>
            <person name="Kronmiller B."/>
            <person name="Shen D."/>
            <person name="Strem M.D."/>
            <person name="Melnick R.L."/>
            <person name="Guiltinan M.J."/>
            <person name="Tyler B.M."/>
            <person name="Meinhardt L.W."/>
            <person name="Bailey B.A."/>
        </authorList>
    </citation>
    <scope>NUCLEOTIDE SEQUENCE [LARGE SCALE GENOMIC DNA]</scope>
    <source>
        <strain evidence="4">zdho120</strain>
    </source>
</reference>
<feature type="compositionally biased region" description="Basic and acidic residues" evidence="1">
    <location>
        <begin position="24"/>
        <end position="33"/>
    </location>
</feature>
<dbReference type="Gene3D" id="2.40.70.10">
    <property type="entry name" value="Acid Proteases"/>
    <property type="match status" value="1"/>
</dbReference>
<dbReference type="Proteomes" id="UP000198211">
    <property type="component" value="Unassembled WGS sequence"/>
</dbReference>
<feature type="region of interest" description="Disordered" evidence="1">
    <location>
        <begin position="1"/>
        <end position="33"/>
    </location>
</feature>
<keyword evidence="2" id="KW-0812">Transmembrane</keyword>
<organism evidence="3 4">
    <name type="scientific">Phytophthora megakarya</name>
    <dbReference type="NCBI Taxonomy" id="4795"/>
    <lineage>
        <taxon>Eukaryota</taxon>
        <taxon>Sar</taxon>
        <taxon>Stramenopiles</taxon>
        <taxon>Oomycota</taxon>
        <taxon>Peronosporomycetes</taxon>
        <taxon>Peronosporales</taxon>
        <taxon>Peronosporaceae</taxon>
        <taxon>Phytophthora</taxon>
    </lineage>
</organism>
<comment type="caution">
    <text evidence="3">The sequence shown here is derived from an EMBL/GenBank/DDBJ whole genome shotgun (WGS) entry which is preliminary data.</text>
</comment>
<dbReference type="EMBL" id="NBNE01012638">
    <property type="protein sequence ID" value="OWY95662.1"/>
    <property type="molecule type" value="Genomic_DNA"/>
</dbReference>
<evidence type="ECO:0000313" key="3">
    <source>
        <dbReference type="EMBL" id="OWY95662.1"/>
    </source>
</evidence>
<dbReference type="OrthoDB" id="128412at2759"/>
<dbReference type="GO" id="GO:0006508">
    <property type="term" value="P:proteolysis"/>
    <property type="evidence" value="ECO:0007669"/>
    <property type="project" value="InterPro"/>
</dbReference>
<dbReference type="SUPFAM" id="SSF50630">
    <property type="entry name" value="Acid proteases"/>
    <property type="match status" value="1"/>
</dbReference>
<accession>A0A225URE3</accession>
<dbReference type="InterPro" id="IPR034122">
    <property type="entry name" value="Retropepsin-like_bacterial"/>
</dbReference>
<sequence>MIHDEPVPLDIRQSVSGPPLPPEPEGKPEFKLKPGERYDSWVKNDREEERRQCATVHGAVNNFRTQILLDTGATVSMISLDLARRLKIKLNSQKQKRIKIKITLGWRVVYVMDVWVTNIGVGVGVLLGMDFMFSAGVCLGIREGMVGLPDEESILMYGYTIRRRISQSAPFEDCIYDLEYMQTCPSDMDSVARSKMLYGQDEETNGSPKLFTAHDHGPLGALGYEGIWNWQQIIQENTLSAKARVRQEAYEQMLRDATPPAVMVPKYKWPTELLVRQENLSEPRLRRLWKNCNHKETLMAWKQLRMLHLGLPPQA</sequence>
<name>A0A225URE3_9STRA</name>
<dbReference type="InterPro" id="IPR001969">
    <property type="entry name" value="Aspartic_peptidase_AS"/>
</dbReference>
<gene>
    <name evidence="3" type="ORF">PHMEG_00034274</name>
</gene>
<dbReference type="InterPro" id="IPR021109">
    <property type="entry name" value="Peptidase_aspartic_dom_sf"/>
</dbReference>
<dbReference type="Pfam" id="PF13975">
    <property type="entry name" value="gag-asp_proteas"/>
    <property type="match status" value="1"/>
</dbReference>
<evidence type="ECO:0000256" key="1">
    <source>
        <dbReference type="SAM" id="MobiDB-lite"/>
    </source>
</evidence>